<dbReference type="EMBL" id="LCFB01000035">
    <property type="protein sequence ID" value="KKS83627.1"/>
    <property type="molecule type" value="Genomic_DNA"/>
</dbReference>
<dbReference type="SUPFAM" id="SSF49503">
    <property type="entry name" value="Cupredoxins"/>
    <property type="match status" value="1"/>
</dbReference>
<dbReference type="Proteomes" id="UP000034543">
    <property type="component" value="Unassembled WGS sequence"/>
</dbReference>
<organism evidence="2 3">
    <name type="scientific">Candidatus Gottesmanbacteria bacterium GW2011_GWA1_43_11</name>
    <dbReference type="NCBI Taxonomy" id="1618436"/>
    <lineage>
        <taxon>Bacteria</taxon>
        <taxon>Candidatus Gottesmaniibacteriota</taxon>
    </lineage>
</organism>
<dbReference type="AlphaFoldDB" id="A0A0G1CDL8"/>
<evidence type="ECO:0000313" key="3">
    <source>
        <dbReference type="Proteomes" id="UP000034543"/>
    </source>
</evidence>
<evidence type="ECO:0000256" key="1">
    <source>
        <dbReference type="SAM" id="Phobius"/>
    </source>
</evidence>
<keyword evidence="1" id="KW-0812">Transmembrane</keyword>
<dbReference type="PANTHER" id="PTHR36507">
    <property type="entry name" value="BLL1555 PROTEIN"/>
    <property type="match status" value="1"/>
</dbReference>
<sequence>MYDADYLTVCYCFYCAQNFNCLFECWLRCPQKILPLGRKILFYLICARMTNGRKQLSNKWNGVYNKFCMRFKVPIILFIFAGLFIRIPLIAFATTITVIYNGTTFSPQTTSINVNDTVIWTNQSSSYLELVSDPHPFHTDYPPLNLGLIAPGASTQFTFTEAGTYGYHNHLQANATGTIIVAPAPSDTFFTLADLKELLTTYEQVNDTAYFPIDGKINLLDAGYVISHLN</sequence>
<dbReference type="InterPro" id="IPR052721">
    <property type="entry name" value="ET_Amicyanin"/>
</dbReference>
<name>A0A0G1CDL8_9BACT</name>
<feature type="transmembrane region" description="Helical" evidence="1">
    <location>
        <begin position="75"/>
        <end position="100"/>
    </location>
</feature>
<evidence type="ECO:0000313" key="2">
    <source>
        <dbReference type="EMBL" id="KKS83627.1"/>
    </source>
</evidence>
<keyword evidence="1" id="KW-1133">Transmembrane helix</keyword>
<accession>A0A0G1CDL8</accession>
<comment type="caution">
    <text evidence="2">The sequence shown here is derived from an EMBL/GenBank/DDBJ whole genome shotgun (WGS) entry which is preliminary data.</text>
</comment>
<proteinExistence type="predicted"/>
<reference evidence="2 3" key="1">
    <citation type="journal article" date="2015" name="Nature">
        <title>rRNA introns, odd ribosomes, and small enigmatic genomes across a large radiation of phyla.</title>
        <authorList>
            <person name="Brown C.T."/>
            <person name="Hug L.A."/>
            <person name="Thomas B.C."/>
            <person name="Sharon I."/>
            <person name="Castelle C.J."/>
            <person name="Singh A."/>
            <person name="Wilkins M.J."/>
            <person name="Williams K.H."/>
            <person name="Banfield J.F."/>
        </authorList>
    </citation>
    <scope>NUCLEOTIDE SEQUENCE [LARGE SCALE GENOMIC DNA]</scope>
</reference>
<dbReference type="Gene3D" id="2.60.40.420">
    <property type="entry name" value="Cupredoxins - blue copper proteins"/>
    <property type="match status" value="1"/>
</dbReference>
<dbReference type="InterPro" id="IPR008972">
    <property type="entry name" value="Cupredoxin"/>
</dbReference>
<gene>
    <name evidence="2" type="ORF">UV59_C0035G0009</name>
</gene>
<dbReference type="STRING" id="1618436.UV59_C0035G0009"/>
<dbReference type="PANTHER" id="PTHR36507:SF1">
    <property type="entry name" value="BLL1555 PROTEIN"/>
    <property type="match status" value="1"/>
</dbReference>
<protein>
    <submittedName>
        <fullName evidence="2">Cupredoxin domain-containing protein</fullName>
    </submittedName>
</protein>
<keyword evidence="1" id="KW-0472">Membrane</keyword>